<sequence>MPKVPEKMIRIAIAEPGGPEQLKPEEIATPTPAADEVLIKIAAAGLNRGDIVQRQGFYPPPPGAPDTPGLEVSGTVVATGENVSRWKEGDEVCALLAGGGYAEYCAVHEAHCLPVPKGVSLTEAAALPEVYFTVWTNVFERGQLKAGETLLIHGGSSGIGTAAIQLASALGTRVFVTAGTDEKCRVCQTLGAERAINYNEEDFVLVTNALTEGKGVDVIFDMVGGPYVQRNISAAARDGRIVNIAYQAGSKVELNLLPIMLKRLTMTGSTLRARSVGEKAALAEAVKANVWPLIEAGRLKPVIHATFPLVKAGEAQKLMESSTHTGKILLLPEEA</sequence>
<dbReference type="Gene3D" id="3.90.180.10">
    <property type="entry name" value="Medium-chain alcohol dehydrogenases, catalytic domain"/>
    <property type="match status" value="1"/>
</dbReference>
<dbReference type="GO" id="GO:0070402">
    <property type="term" value="F:NADPH binding"/>
    <property type="evidence" value="ECO:0007669"/>
    <property type="project" value="TreeGrafter"/>
</dbReference>
<protein>
    <submittedName>
        <fullName evidence="4">Quinone oxidoreductase putative PIG3</fullName>
    </submittedName>
</protein>
<dbReference type="Pfam" id="PF00107">
    <property type="entry name" value="ADH_zinc_N"/>
    <property type="match status" value="1"/>
</dbReference>
<dbReference type="InterPro" id="IPR020843">
    <property type="entry name" value="ER"/>
</dbReference>
<dbReference type="PANTHER" id="PTHR48106:SF8">
    <property type="entry name" value="OS02G0805600 PROTEIN"/>
    <property type="match status" value="1"/>
</dbReference>
<dbReference type="AlphaFoldDB" id="A0A081BEX4"/>
<keyword evidence="1" id="KW-0521">NADP</keyword>
<dbReference type="InterPro" id="IPR011032">
    <property type="entry name" value="GroES-like_sf"/>
</dbReference>
<dbReference type="Pfam" id="PF08240">
    <property type="entry name" value="ADH_N"/>
    <property type="match status" value="1"/>
</dbReference>
<dbReference type="SUPFAM" id="SSF51735">
    <property type="entry name" value="NAD(P)-binding Rossmann-fold domains"/>
    <property type="match status" value="1"/>
</dbReference>
<dbReference type="NCBIfam" id="TIGR02824">
    <property type="entry name" value="quinone_pig3"/>
    <property type="match status" value="1"/>
</dbReference>
<dbReference type="eggNOG" id="COG0604">
    <property type="taxonomic scope" value="Bacteria"/>
</dbReference>
<reference evidence="4 5" key="1">
    <citation type="submission" date="2014-07" db="EMBL/GenBank/DDBJ databases">
        <title>Tepidicaulis marinum gen. nov., sp. nov., a novel marine bacterium denitrifying nitrate to nitrous oxide strictly under microaerobic conditions.</title>
        <authorList>
            <person name="Takeuchi M."/>
            <person name="Yamagishi T."/>
            <person name="Kamagata Y."/>
            <person name="Oshima K."/>
            <person name="Hattori M."/>
            <person name="Katayama T."/>
            <person name="Hanada S."/>
            <person name="Tamaki H."/>
            <person name="Marumo K."/>
            <person name="Maeda H."/>
            <person name="Nedachi M."/>
            <person name="Iwasaki W."/>
            <person name="Suwa Y."/>
            <person name="Sakata S."/>
        </authorList>
    </citation>
    <scope>NUCLEOTIDE SEQUENCE [LARGE SCALE GENOMIC DNA]</scope>
    <source>
        <strain evidence="4 5">MA2</strain>
    </source>
</reference>
<dbReference type="InterPro" id="IPR014189">
    <property type="entry name" value="Quinone_OxRdtase_PIG3"/>
</dbReference>
<evidence type="ECO:0000313" key="5">
    <source>
        <dbReference type="Proteomes" id="UP000028702"/>
    </source>
</evidence>
<dbReference type="STRING" id="1333998.M2A_3091"/>
<dbReference type="SMART" id="SM00829">
    <property type="entry name" value="PKS_ER"/>
    <property type="match status" value="1"/>
</dbReference>
<dbReference type="InterPro" id="IPR013149">
    <property type="entry name" value="ADH-like_C"/>
</dbReference>
<proteinExistence type="predicted"/>
<accession>A0A081BEX4</accession>
<dbReference type="Proteomes" id="UP000028702">
    <property type="component" value="Unassembled WGS sequence"/>
</dbReference>
<dbReference type="PANTHER" id="PTHR48106">
    <property type="entry name" value="QUINONE OXIDOREDUCTASE PIG3-RELATED"/>
    <property type="match status" value="1"/>
</dbReference>
<gene>
    <name evidence="4" type="ORF">M2A_3091</name>
</gene>
<dbReference type="InterPro" id="IPR013154">
    <property type="entry name" value="ADH-like_N"/>
</dbReference>
<evidence type="ECO:0000259" key="3">
    <source>
        <dbReference type="SMART" id="SM00829"/>
    </source>
</evidence>
<feature type="domain" description="Enoyl reductase (ER)" evidence="3">
    <location>
        <begin position="17"/>
        <end position="330"/>
    </location>
</feature>
<organism evidence="4 5">
    <name type="scientific">Tepidicaulis marinus</name>
    <dbReference type="NCBI Taxonomy" id="1333998"/>
    <lineage>
        <taxon>Bacteria</taxon>
        <taxon>Pseudomonadati</taxon>
        <taxon>Pseudomonadota</taxon>
        <taxon>Alphaproteobacteria</taxon>
        <taxon>Hyphomicrobiales</taxon>
        <taxon>Parvibaculaceae</taxon>
        <taxon>Tepidicaulis</taxon>
    </lineage>
</organism>
<dbReference type="CDD" id="cd05276">
    <property type="entry name" value="p53_inducible_oxidoreductase"/>
    <property type="match status" value="1"/>
</dbReference>
<dbReference type="RefSeq" id="WP_045449342.1">
    <property type="nucleotide sequence ID" value="NZ_BBIO01000021.1"/>
</dbReference>
<keyword evidence="2" id="KW-0560">Oxidoreductase</keyword>
<dbReference type="SUPFAM" id="SSF50129">
    <property type="entry name" value="GroES-like"/>
    <property type="match status" value="1"/>
</dbReference>
<dbReference type="InterPro" id="IPR036291">
    <property type="entry name" value="NAD(P)-bd_dom_sf"/>
</dbReference>
<name>A0A081BEX4_9HYPH</name>
<evidence type="ECO:0000313" key="4">
    <source>
        <dbReference type="EMBL" id="GAK46592.1"/>
    </source>
</evidence>
<evidence type="ECO:0000256" key="1">
    <source>
        <dbReference type="ARBA" id="ARBA00022857"/>
    </source>
</evidence>
<comment type="caution">
    <text evidence="4">The sequence shown here is derived from an EMBL/GenBank/DDBJ whole genome shotgun (WGS) entry which is preliminary data.</text>
</comment>
<dbReference type="GO" id="GO:0016651">
    <property type="term" value="F:oxidoreductase activity, acting on NAD(P)H"/>
    <property type="evidence" value="ECO:0007669"/>
    <property type="project" value="TreeGrafter"/>
</dbReference>
<dbReference type="Gene3D" id="3.40.50.720">
    <property type="entry name" value="NAD(P)-binding Rossmann-like Domain"/>
    <property type="match status" value="1"/>
</dbReference>
<evidence type="ECO:0000256" key="2">
    <source>
        <dbReference type="ARBA" id="ARBA00023002"/>
    </source>
</evidence>
<keyword evidence="5" id="KW-1185">Reference proteome</keyword>
<dbReference type="EMBL" id="BBIO01000021">
    <property type="protein sequence ID" value="GAK46592.1"/>
    <property type="molecule type" value="Genomic_DNA"/>
</dbReference>